<comment type="catalytic activity">
    <reaction evidence="1">
        <text>Endohydrolysis of (1-&gt;4)-beta-D-xylosidic linkages in xylans.</text>
        <dbReference type="EC" id="3.2.1.8"/>
    </reaction>
</comment>
<evidence type="ECO:0000259" key="11">
    <source>
        <dbReference type="PROSITE" id="PS50093"/>
    </source>
</evidence>
<evidence type="ECO:0000259" key="13">
    <source>
        <dbReference type="PROSITE" id="PS51760"/>
    </source>
</evidence>
<dbReference type="EC" id="3.2.1.8" evidence="3"/>
<dbReference type="Gene3D" id="3.20.20.80">
    <property type="entry name" value="Glycosidases"/>
    <property type="match status" value="1"/>
</dbReference>
<protein>
    <recommendedName>
        <fullName evidence="3">endo-1,4-beta-xylanase</fullName>
        <ecNumber evidence="3">3.2.1.8</ecNumber>
    </recommendedName>
</protein>
<dbReference type="AlphaFoldDB" id="A0A8U0A978"/>
<evidence type="ECO:0000256" key="3">
    <source>
        <dbReference type="ARBA" id="ARBA00012590"/>
    </source>
</evidence>
<dbReference type="SMART" id="SM00060">
    <property type="entry name" value="FN3"/>
    <property type="match status" value="1"/>
</dbReference>
<dbReference type="Pfam" id="PF00331">
    <property type="entry name" value="Glyco_hydro_10"/>
    <property type="match status" value="1"/>
</dbReference>
<dbReference type="Proteomes" id="UP000831768">
    <property type="component" value="Plasmid unnamed1"/>
</dbReference>
<keyword evidence="4" id="KW-0858">Xylan degradation</keyword>
<dbReference type="Gene3D" id="2.60.40.10">
    <property type="entry name" value="Immunoglobulins"/>
    <property type="match status" value="2"/>
</dbReference>
<dbReference type="PANTHER" id="PTHR31490">
    <property type="entry name" value="GLYCOSYL HYDROLASE"/>
    <property type="match status" value="1"/>
</dbReference>
<evidence type="ECO:0000256" key="5">
    <source>
        <dbReference type="ARBA" id="ARBA00022729"/>
    </source>
</evidence>
<dbReference type="InterPro" id="IPR017853">
    <property type="entry name" value="GH"/>
</dbReference>
<feature type="domain" description="PKD" evidence="11">
    <location>
        <begin position="618"/>
        <end position="700"/>
    </location>
</feature>
<keyword evidence="9" id="KW-0624">Polysaccharide degradation</keyword>
<keyword evidence="15" id="KW-1185">Reference proteome</keyword>
<keyword evidence="5" id="KW-0732">Signal</keyword>
<evidence type="ECO:0000313" key="14">
    <source>
        <dbReference type="EMBL" id="UPM44417.1"/>
    </source>
</evidence>
<dbReference type="RefSeq" id="WP_247995071.1">
    <property type="nucleotide sequence ID" value="NZ_CP096020.1"/>
</dbReference>
<feature type="domain" description="GH10" evidence="13">
    <location>
        <begin position="133"/>
        <end position="453"/>
    </location>
</feature>
<dbReference type="InterPro" id="IPR044846">
    <property type="entry name" value="GH10"/>
</dbReference>
<evidence type="ECO:0000256" key="2">
    <source>
        <dbReference type="ARBA" id="ARBA00007495"/>
    </source>
</evidence>
<dbReference type="InterPro" id="IPR003961">
    <property type="entry name" value="FN3_dom"/>
</dbReference>
<feature type="domain" description="Fibronectin type-III" evidence="12">
    <location>
        <begin position="524"/>
        <end position="613"/>
    </location>
</feature>
<dbReference type="InterPro" id="IPR036116">
    <property type="entry name" value="FN3_sf"/>
</dbReference>
<dbReference type="SUPFAM" id="SSF49265">
    <property type="entry name" value="Fibronectin type III"/>
    <property type="match status" value="1"/>
</dbReference>
<dbReference type="PROSITE" id="PS51760">
    <property type="entry name" value="GH10_2"/>
    <property type="match status" value="1"/>
</dbReference>
<dbReference type="SUPFAM" id="SSF51445">
    <property type="entry name" value="(Trans)glycosidases"/>
    <property type="match status" value="1"/>
</dbReference>
<evidence type="ECO:0000256" key="10">
    <source>
        <dbReference type="SAM" id="MobiDB-lite"/>
    </source>
</evidence>
<dbReference type="InterPro" id="IPR000601">
    <property type="entry name" value="PKD_dom"/>
</dbReference>
<dbReference type="CDD" id="cd00146">
    <property type="entry name" value="PKD"/>
    <property type="match status" value="1"/>
</dbReference>
<sequence length="700" mass="76039">MADTWSNAREPNTQDTTMTDRHDPRNETVPGSAPGRSANEADPSESSENGPFWTFGRRDYLRALGGLGLASALGGASAVAGEPADTTKTVEKRIEEHRTTALEVIVENPDGTPVSDVQVSVEMQEHEFGFGAAASADTLIEQTNPGDNYRTYLAELFNIAWLGNHHKWRFWENNQQLADQATQWLLDHGLDVRGHTCLWGREDVYAIPDDILTAIDNRDAQTIRDRSMQHIEDIIVHYGEDVIEWDIVNEAMHAYRLQLGVYGDRIDTDEPWTGEVVPWTSDLLADWYSHAASVIEDNDLDVGIAVNDFNQFAYDYVDGRYETQIEFLNDNAAQIDSVGLQGHIAARSGENDTDTDPDGRISADAVVSEINQWADHGARVKITEFDMYNGDDWNGDQERAEVMDNYLRGAFSHPAVDAFIIGGFWDANHWRDEAPLFYEDWSPKPAYEVWTELVFGEWWTSESATTDDSGTYATSAFLGEHEITVTTDSDSTTTNVSLTDPSGTATVTVTVDGSGTDDETAPTPPSNLSVTETTSSSATVGWDASSDTGGSGLDQYVVLVDGSRDQTVPAGITQTTVAGLSAGTSYEVGVSALDGAGNQSEPVTVSATTAENGGSDDLLAEIDPNTTTASVGERITFQVTDTSGSDQWITALDWAFGDGTSATGWWNEHAYDAAGTYTVALTATDNEGDTTTHEITVTVS</sequence>
<dbReference type="GO" id="GO:0045493">
    <property type="term" value="P:xylan catabolic process"/>
    <property type="evidence" value="ECO:0007669"/>
    <property type="project" value="UniProtKB-KW"/>
</dbReference>
<dbReference type="SUPFAM" id="SSF49299">
    <property type="entry name" value="PKD domain"/>
    <property type="match status" value="1"/>
</dbReference>
<dbReference type="Pfam" id="PF00041">
    <property type="entry name" value="fn3"/>
    <property type="match status" value="1"/>
</dbReference>
<keyword evidence="7" id="KW-0119">Carbohydrate metabolism</keyword>
<evidence type="ECO:0000256" key="8">
    <source>
        <dbReference type="ARBA" id="ARBA00023295"/>
    </source>
</evidence>
<gene>
    <name evidence="14" type="ORF">MW046_13295</name>
</gene>
<reference evidence="14" key="1">
    <citation type="submission" date="2022-04" db="EMBL/GenBank/DDBJ databases">
        <title>Halocatena sp. nov., isolated from a salt lake.</title>
        <authorList>
            <person name="Cui H.-L."/>
        </authorList>
    </citation>
    <scope>NUCLEOTIDE SEQUENCE</scope>
    <source>
        <strain evidence="14">AD-1</strain>
        <plasmid evidence="14">unnamed1</plasmid>
    </source>
</reference>
<dbReference type="InterPro" id="IPR001000">
    <property type="entry name" value="GH10_dom"/>
</dbReference>
<dbReference type="KEGG" id="haad:MW046_13295"/>
<evidence type="ECO:0000256" key="6">
    <source>
        <dbReference type="ARBA" id="ARBA00022801"/>
    </source>
</evidence>
<proteinExistence type="inferred from homology"/>
<dbReference type="PANTHER" id="PTHR31490:SF88">
    <property type="entry name" value="BETA-XYLANASE"/>
    <property type="match status" value="1"/>
</dbReference>
<feature type="region of interest" description="Disordered" evidence="10">
    <location>
        <begin position="512"/>
        <end position="547"/>
    </location>
</feature>
<evidence type="ECO:0000256" key="4">
    <source>
        <dbReference type="ARBA" id="ARBA00022651"/>
    </source>
</evidence>
<dbReference type="PROSITE" id="PS50853">
    <property type="entry name" value="FN3"/>
    <property type="match status" value="1"/>
</dbReference>
<dbReference type="SMART" id="SM00089">
    <property type="entry name" value="PKD"/>
    <property type="match status" value="1"/>
</dbReference>
<dbReference type="SMART" id="SM00633">
    <property type="entry name" value="Glyco_10"/>
    <property type="match status" value="1"/>
</dbReference>
<dbReference type="InterPro" id="IPR022409">
    <property type="entry name" value="PKD/Chitinase_dom"/>
</dbReference>
<keyword evidence="6" id="KW-0378">Hydrolase</keyword>
<keyword evidence="8" id="KW-0326">Glycosidase</keyword>
<evidence type="ECO:0000256" key="1">
    <source>
        <dbReference type="ARBA" id="ARBA00000681"/>
    </source>
</evidence>
<dbReference type="Pfam" id="PF18911">
    <property type="entry name" value="PKD_4"/>
    <property type="match status" value="1"/>
</dbReference>
<feature type="compositionally biased region" description="Low complexity" evidence="10">
    <location>
        <begin position="529"/>
        <end position="540"/>
    </location>
</feature>
<dbReference type="CDD" id="cd00063">
    <property type="entry name" value="FN3"/>
    <property type="match status" value="1"/>
</dbReference>
<comment type="similarity">
    <text evidence="2">Belongs to the glycosyl hydrolase 10 (cellulase F) family.</text>
</comment>
<evidence type="ECO:0000256" key="7">
    <source>
        <dbReference type="ARBA" id="ARBA00023277"/>
    </source>
</evidence>
<feature type="compositionally biased region" description="Polar residues" evidence="10">
    <location>
        <begin position="1"/>
        <end position="17"/>
    </location>
</feature>
<keyword evidence="14" id="KW-0614">Plasmid</keyword>
<organism evidence="14 15">
    <name type="scientific">Halocatena salina</name>
    <dbReference type="NCBI Taxonomy" id="2934340"/>
    <lineage>
        <taxon>Archaea</taxon>
        <taxon>Methanobacteriati</taxon>
        <taxon>Methanobacteriota</taxon>
        <taxon>Stenosarchaea group</taxon>
        <taxon>Halobacteria</taxon>
        <taxon>Halobacteriales</taxon>
        <taxon>Natronomonadaceae</taxon>
        <taxon>Halocatena</taxon>
    </lineage>
</organism>
<evidence type="ECO:0000256" key="9">
    <source>
        <dbReference type="ARBA" id="ARBA00023326"/>
    </source>
</evidence>
<dbReference type="GeneID" id="71929040"/>
<geneLocation type="plasmid" evidence="14 15">
    <name>unnamed1</name>
</geneLocation>
<evidence type="ECO:0000259" key="12">
    <source>
        <dbReference type="PROSITE" id="PS50853"/>
    </source>
</evidence>
<accession>A0A8U0A978</accession>
<dbReference type="InterPro" id="IPR013783">
    <property type="entry name" value="Ig-like_fold"/>
</dbReference>
<feature type="region of interest" description="Disordered" evidence="10">
    <location>
        <begin position="1"/>
        <end position="52"/>
    </location>
</feature>
<dbReference type="GO" id="GO:0031176">
    <property type="term" value="F:endo-1,4-beta-xylanase activity"/>
    <property type="evidence" value="ECO:0007669"/>
    <property type="project" value="UniProtKB-EC"/>
</dbReference>
<dbReference type="InterPro" id="IPR035986">
    <property type="entry name" value="PKD_dom_sf"/>
</dbReference>
<dbReference type="PROSITE" id="PS50093">
    <property type="entry name" value="PKD"/>
    <property type="match status" value="1"/>
</dbReference>
<dbReference type="EMBL" id="CP096020">
    <property type="protein sequence ID" value="UPM44417.1"/>
    <property type="molecule type" value="Genomic_DNA"/>
</dbReference>
<evidence type="ECO:0000313" key="15">
    <source>
        <dbReference type="Proteomes" id="UP000831768"/>
    </source>
</evidence>
<name>A0A8U0A978_9EURY</name>